<proteinExistence type="predicted"/>
<comment type="caution">
    <text evidence="1">The sequence shown here is derived from an EMBL/GenBank/DDBJ whole genome shotgun (WGS) entry which is preliminary data.</text>
</comment>
<accession>A0A4R6QNE2</accession>
<evidence type="ECO:0000313" key="1">
    <source>
        <dbReference type="EMBL" id="TDP71078.1"/>
    </source>
</evidence>
<dbReference type="RefSeq" id="WP_133700883.1">
    <property type="nucleotide sequence ID" value="NZ_SNXS01000003.1"/>
</dbReference>
<dbReference type="EMBL" id="SNXS01000003">
    <property type="protein sequence ID" value="TDP71078.1"/>
    <property type="molecule type" value="Genomic_DNA"/>
</dbReference>
<gene>
    <name evidence="1" type="ORF">DES47_10356</name>
</gene>
<organism evidence="1 2">
    <name type="scientific">Roseateles toxinivorans</name>
    <dbReference type="NCBI Taxonomy" id="270368"/>
    <lineage>
        <taxon>Bacteria</taxon>
        <taxon>Pseudomonadati</taxon>
        <taxon>Pseudomonadota</taxon>
        <taxon>Betaproteobacteria</taxon>
        <taxon>Burkholderiales</taxon>
        <taxon>Sphaerotilaceae</taxon>
        <taxon>Roseateles</taxon>
    </lineage>
</organism>
<dbReference type="Proteomes" id="UP000295361">
    <property type="component" value="Unassembled WGS sequence"/>
</dbReference>
<dbReference type="AlphaFoldDB" id="A0A4R6QNE2"/>
<evidence type="ECO:0000313" key="2">
    <source>
        <dbReference type="Proteomes" id="UP000295361"/>
    </source>
</evidence>
<reference evidence="1 2" key="1">
    <citation type="submission" date="2019-03" db="EMBL/GenBank/DDBJ databases">
        <title>Genomic Encyclopedia of Type Strains, Phase IV (KMG-IV): sequencing the most valuable type-strain genomes for metagenomic binning, comparative biology and taxonomic classification.</title>
        <authorList>
            <person name="Goeker M."/>
        </authorList>
    </citation>
    <scope>NUCLEOTIDE SEQUENCE [LARGE SCALE GENOMIC DNA]</scope>
    <source>
        <strain evidence="1 2">DSM 16998</strain>
    </source>
</reference>
<dbReference type="InParanoid" id="A0A4R6QNE2"/>
<name>A0A4R6QNE2_9BURK</name>
<keyword evidence="2" id="KW-1185">Reference proteome</keyword>
<sequence>MRTTTTGLKAVAWGAAPSEAPPGRWFTPGLAAPEEQISDLPSSLGFIGLQAAFRATGGTARADDLARLLEYRRSADGATLPELMAEGAVFGFRWRHCLWIPMFQFDLADLSIKRGPHAVLEELSNDFDGWTRAAWFARPTAWLQGRRPVDLLESNLNAVLGAARADRFIAAG</sequence>
<dbReference type="OrthoDB" id="9152106at2"/>
<protein>
    <submittedName>
        <fullName evidence="1">Uncharacterized protein</fullName>
    </submittedName>
</protein>